<accession>A0A6N2Z150</accession>
<dbReference type="RefSeq" id="WP_015510419.1">
    <property type="nucleotide sequence ID" value="NZ_CABGJK010000002.1"/>
</dbReference>
<proteinExistence type="predicted"/>
<dbReference type="AlphaFoldDB" id="A0A6N2Z150"/>
<organism evidence="1">
    <name type="scientific">Enterococcus casseliflavus</name>
    <name type="common">Enterococcus flavescens</name>
    <dbReference type="NCBI Taxonomy" id="37734"/>
    <lineage>
        <taxon>Bacteria</taxon>
        <taxon>Bacillati</taxon>
        <taxon>Bacillota</taxon>
        <taxon>Bacilli</taxon>
        <taxon>Lactobacillales</taxon>
        <taxon>Enterococcaceae</taxon>
        <taxon>Enterococcus</taxon>
    </lineage>
</organism>
<dbReference type="InterPro" id="IPR021027">
    <property type="entry name" value="Transposase_put_HTH"/>
</dbReference>
<protein>
    <submittedName>
        <fullName evidence="1">Helix-turn-helix domain protein</fullName>
    </submittedName>
</protein>
<dbReference type="Pfam" id="PF12323">
    <property type="entry name" value="HTH_OrfB_IS605"/>
    <property type="match status" value="1"/>
</dbReference>
<dbReference type="GeneID" id="15143351"/>
<dbReference type="EMBL" id="CACRTX010000003">
    <property type="protein sequence ID" value="VYT71808.1"/>
    <property type="molecule type" value="Genomic_DNA"/>
</dbReference>
<name>A0A6N2Z150_ENTCA</name>
<dbReference type="NCBIfam" id="NF040570">
    <property type="entry name" value="guided_TnpB"/>
    <property type="match status" value="1"/>
</dbReference>
<evidence type="ECO:0000313" key="1">
    <source>
        <dbReference type="EMBL" id="VYT71808.1"/>
    </source>
</evidence>
<reference evidence="1" key="1">
    <citation type="submission" date="2019-11" db="EMBL/GenBank/DDBJ databases">
        <authorList>
            <person name="Feng L."/>
        </authorList>
    </citation>
    <scope>NUCLEOTIDE SEQUENCE</scope>
    <source>
        <strain evidence="1">ECasseliflavusLFYP2</strain>
    </source>
</reference>
<gene>
    <name evidence="1" type="ORF">ECLFYP2_01447</name>
</gene>
<sequence length="332" mass="38942">MKLGVLKAYKFRIYPNGQQKQFFIETFGCVRFTYNQLLEAKMEELANNEAKQGLTPAKLKKEYPFLKETDSLALANAQRNLDRAFRNYFQKRAGFPKMKTKKSIWQSYTTNNQQHTIYFEDDQIKLPKLKTLVPVKKHRAIKGKIKSATISAKNNEEFYISILCLEEISPLPKQQASVAVVYDPQQLVKANQPIPITCEHAIQTKQKLTRAERKLQVKATAVKRKKILLTQARNYQKLKGKVARLYRFHCCQKREFIDQVSYHLVKQYDTIYLEQIAEDTVLKAGHYSISDWHQFVRKIQYKAQWYGKELRFVTLDTQDQQKLERLSGEMSS</sequence>